<proteinExistence type="predicted"/>
<protein>
    <recommendedName>
        <fullName evidence="3">Entry exclusion lipoprotein TrbK</fullName>
    </recommendedName>
</protein>
<dbReference type="EMBL" id="JAAXCZ010000026">
    <property type="protein sequence ID" value="MBC2385318.1"/>
    <property type="molecule type" value="Genomic_DNA"/>
</dbReference>
<name>A0ABR6TIE4_9PSED</name>
<dbReference type="Proteomes" id="UP000534677">
    <property type="component" value="Unassembled WGS sequence"/>
</dbReference>
<organism evidence="1 2">
    <name type="scientific">Pseudomonas cremoris</name>
    <dbReference type="NCBI Taxonomy" id="2724178"/>
    <lineage>
        <taxon>Bacteria</taxon>
        <taxon>Pseudomonadati</taxon>
        <taxon>Pseudomonadota</taxon>
        <taxon>Gammaproteobacteria</taxon>
        <taxon>Pseudomonadales</taxon>
        <taxon>Pseudomonadaceae</taxon>
        <taxon>Pseudomonas</taxon>
    </lineage>
</organism>
<evidence type="ECO:0000313" key="2">
    <source>
        <dbReference type="Proteomes" id="UP000534677"/>
    </source>
</evidence>
<evidence type="ECO:0008006" key="3">
    <source>
        <dbReference type="Google" id="ProtNLM"/>
    </source>
</evidence>
<keyword evidence="2" id="KW-1185">Reference proteome</keyword>
<reference evidence="1 2" key="1">
    <citation type="submission" date="2020-04" db="EMBL/GenBank/DDBJ databases">
        <title>Pseudomonas crami sp. nov., a novel proteolytic bacterial species isolated from cream.</title>
        <authorList>
            <person name="Hofmann K."/>
            <person name="Woller A."/>
            <person name="Huptas C."/>
            <person name="Wenning M."/>
            <person name="Scherer S."/>
            <person name="Doll E.V."/>
        </authorList>
    </citation>
    <scope>NUCLEOTIDE SEQUENCE [LARGE SCALE GENOMIC DNA]</scope>
    <source>
        <strain evidence="1 2">WS 5096</strain>
    </source>
</reference>
<dbReference type="RefSeq" id="WP_185710769.1">
    <property type="nucleotide sequence ID" value="NZ_JAAXCZ010000026.1"/>
</dbReference>
<gene>
    <name evidence="1" type="ORF">HF209_30650</name>
</gene>
<accession>A0ABR6TIE4</accession>
<sequence length="72" mass="8170">MNYFARNAGTVVVLVIIAGLLVLIQAPATAPKETRQQYFERCIKPQEQPFKRDLGCIQDSQKFRPYLTTPEG</sequence>
<evidence type="ECO:0000313" key="1">
    <source>
        <dbReference type="EMBL" id="MBC2385318.1"/>
    </source>
</evidence>
<comment type="caution">
    <text evidence="1">The sequence shown here is derived from an EMBL/GenBank/DDBJ whole genome shotgun (WGS) entry which is preliminary data.</text>
</comment>